<evidence type="ECO:0000313" key="21">
    <source>
        <dbReference type="Proteomes" id="UP000682892"/>
    </source>
</evidence>
<dbReference type="GO" id="GO:0004556">
    <property type="term" value="F:alpha-amylase activity"/>
    <property type="evidence" value="ECO:0007669"/>
    <property type="project" value="UniProtKB-UniRule"/>
</dbReference>
<proteinExistence type="inferred from homology"/>
<evidence type="ECO:0000256" key="1">
    <source>
        <dbReference type="ARBA" id="ARBA00000548"/>
    </source>
</evidence>
<evidence type="ECO:0000256" key="8">
    <source>
        <dbReference type="ARBA" id="ARBA00022729"/>
    </source>
</evidence>
<feature type="domain" description="Alpha-amylase C-terminal" evidence="18">
    <location>
        <begin position="406"/>
        <end position="495"/>
    </location>
</feature>
<evidence type="ECO:0000256" key="13">
    <source>
        <dbReference type="ARBA" id="ARBA00023277"/>
    </source>
</evidence>
<dbReference type="GO" id="GO:0005975">
    <property type="term" value="P:carbohydrate metabolic process"/>
    <property type="evidence" value="ECO:0007669"/>
    <property type="project" value="InterPro"/>
</dbReference>
<keyword evidence="14 16" id="KW-0326">Glycosidase</keyword>
<evidence type="ECO:0000259" key="18">
    <source>
        <dbReference type="SMART" id="SM00632"/>
    </source>
</evidence>
<reference evidence="20" key="1">
    <citation type="submission" date="2005-10" db="EMBL/GenBank/DDBJ databases">
        <authorList>
            <person name="Loftus B.J."/>
            <person name="Nene V.M."/>
            <person name="Hannick L.I."/>
            <person name="Bidwell S."/>
            <person name="Haas B."/>
            <person name="Amedeo P."/>
            <person name="Orvis J."/>
            <person name="Wortman J.R."/>
            <person name="White O.R."/>
            <person name="Salzberg S."/>
            <person name="Shumway M."/>
            <person name="Koo H."/>
            <person name="Zhao Y."/>
            <person name="Holmes M."/>
            <person name="Miller J."/>
            <person name="Schatz M."/>
            <person name="Pop M."/>
            <person name="Pai G."/>
            <person name="Utterback T."/>
            <person name="Rogers Y.-H."/>
            <person name="Kravitz S."/>
            <person name="Fraser C.M."/>
        </authorList>
    </citation>
    <scope>NUCLEOTIDE SEQUENCE</scope>
    <source>
        <strain evidence="20">Liverpool</strain>
    </source>
</reference>
<dbReference type="CDD" id="cd11317">
    <property type="entry name" value="AmyAc_bac_euk_AmyA"/>
    <property type="match status" value="1"/>
</dbReference>
<dbReference type="SUPFAM" id="SSF51445">
    <property type="entry name" value="(Trans)glycosidases"/>
    <property type="match status" value="1"/>
</dbReference>
<dbReference type="VEuPathDB" id="VectorBase:AAEL026011"/>
<dbReference type="PRINTS" id="PR00110">
    <property type="entry name" value="ALPHAAMYLASE"/>
</dbReference>
<dbReference type="PhylomeDB" id="Q171E1"/>
<dbReference type="AlphaFoldDB" id="Q171E1"/>
<feature type="chain" id="PRO_5014307558" description="Alpha-amylase" evidence="17">
    <location>
        <begin position="23"/>
        <end position="507"/>
    </location>
</feature>
<dbReference type="Proteomes" id="UP000682892">
    <property type="component" value="Chromosome 2"/>
</dbReference>
<evidence type="ECO:0000256" key="10">
    <source>
        <dbReference type="ARBA" id="ARBA00022837"/>
    </source>
</evidence>
<evidence type="ECO:0000256" key="17">
    <source>
        <dbReference type="SAM" id="SignalP"/>
    </source>
</evidence>
<comment type="cofactor">
    <cofactor evidence="2">
        <name>Ca(2+)</name>
        <dbReference type="ChEBI" id="CHEBI:29108"/>
    </cofactor>
</comment>
<keyword evidence="8 17" id="KW-0732">Signal</keyword>
<dbReference type="STRING" id="7159.Q171E1"/>
<evidence type="ECO:0000256" key="5">
    <source>
        <dbReference type="ARBA" id="ARBA00011245"/>
    </source>
</evidence>
<name>Q171E1_AEDAE</name>
<evidence type="ECO:0000256" key="12">
    <source>
        <dbReference type="ARBA" id="ARBA00023214"/>
    </source>
</evidence>
<dbReference type="Gene3D" id="3.20.20.80">
    <property type="entry name" value="Glycosidases"/>
    <property type="match status" value="1"/>
</dbReference>
<evidence type="ECO:0000313" key="20">
    <source>
        <dbReference type="EMBL" id="EAT40612.1"/>
    </source>
</evidence>
<accession>Q171E1</accession>
<comment type="catalytic activity">
    <reaction evidence="1 16">
        <text>Endohydrolysis of (1-&gt;4)-alpha-D-glucosidic linkages in polysaccharides containing three or more (1-&gt;4)-alpha-linked D-glucose units.</text>
        <dbReference type="EC" id="3.2.1.1"/>
    </reaction>
</comment>
<feature type="signal peptide" evidence="17">
    <location>
        <begin position="1"/>
        <end position="22"/>
    </location>
</feature>
<reference evidence="20" key="3">
    <citation type="submission" date="2012-09" db="EMBL/GenBank/DDBJ databases">
        <authorList>
            <consortium name="VectorBase"/>
        </authorList>
    </citation>
    <scope>NUCLEOTIDE SEQUENCE</scope>
    <source>
        <strain evidence="20">Liverpool</strain>
    </source>
</reference>
<dbReference type="PaxDb" id="7159-AAEL007675-PA"/>
<dbReference type="SMART" id="SM00632">
    <property type="entry name" value="Aamy_C"/>
    <property type="match status" value="1"/>
</dbReference>
<evidence type="ECO:0000256" key="2">
    <source>
        <dbReference type="ARBA" id="ARBA00001913"/>
    </source>
</evidence>
<dbReference type="SMART" id="SM00642">
    <property type="entry name" value="Aamy"/>
    <property type="match status" value="1"/>
</dbReference>
<evidence type="ECO:0000256" key="4">
    <source>
        <dbReference type="ARBA" id="ARBA00008061"/>
    </source>
</evidence>
<dbReference type="InterPro" id="IPR006046">
    <property type="entry name" value="Alpha_amylase"/>
</dbReference>
<dbReference type="Gene3D" id="2.60.40.1180">
    <property type="entry name" value="Golgi alpha-mannosidase II"/>
    <property type="match status" value="1"/>
</dbReference>
<feature type="domain" description="Glycosyl hydrolase family 13 catalytic" evidence="19">
    <location>
        <begin position="33"/>
        <end position="397"/>
    </location>
</feature>
<evidence type="ECO:0000256" key="16">
    <source>
        <dbReference type="RuleBase" id="RU361134"/>
    </source>
</evidence>
<gene>
    <name evidence="20" type="ORF">AaeL_AAEL007675</name>
</gene>
<reference evidence="20" key="2">
    <citation type="journal article" date="2007" name="Science">
        <title>Genome sequence of Aedes aegypti, a major arbovirus vector.</title>
        <authorList>
            <person name="Nene V."/>
            <person name="Wortman J.R."/>
            <person name="Lawson D."/>
            <person name="Haas B."/>
            <person name="Kodira C."/>
            <person name="Tu Z.J."/>
            <person name="Loftus B."/>
            <person name="Xi Z."/>
            <person name="Megy K."/>
            <person name="Grabherr M."/>
            <person name="Ren Q."/>
            <person name="Zdobnov E.M."/>
            <person name="Lobo N.F."/>
            <person name="Campbell K.S."/>
            <person name="Brown S.E."/>
            <person name="Bonaldo M.F."/>
            <person name="Zhu J."/>
            <person name="Sinkins S.P."/>
            <person name="Hogenkamp D.G."/>
            <person name="Amedeo P."/>
            <person name="Arensburger P."/>
            <person name="Atkinson P.W."/>
            <person name="Bidwell S."/>
            <person name="Biedler J."/>
            <person name="Birney E."/>
            <person name="Bruggner R.V."/>
            <person name="Costas J."/>
            <person name="Coy M.R."/>
            <person name="Crabtree J."/>
            <person name="Crawford M."/>
            <person name="Debruyn B."/>
            <person name="Decaprio D."/>
            <person name="Eiglmeier K."/>
            <person name="Eisenstadt E."/>
            <person name="El-Dorry H."/>
            <person name="Gelbart W.M."/>
            <person name="Gomes S.L."/>
            <person name="Hammond M."/>
            <person name="Hannick L.I."/>
            <person name="Hogan J.R."/>
            <person name="Holmes M.H."/>
            <person name="Jaffe D."/>
            <person name="Johnston J.S."/>
            <person name="Kennedy R.C."/>
            <person name="Koo H."/>
            <person name="Kravitz S."/>
            <person name="Kriventseva E.V."/>
            <person name="Kulp D."/>
            <person name="Labutti K."/>
            <person name="Lee E."/>
            <person name="Li S."/>
            <person name="Lovin D.D."/>
            <person name="Mao C."/>
            <person name="Mauceli E."/>
            <person name="Menck C.F."/>
            <person name="Miller J.R."/>
            <person name="Montgomery P."/>
            <person name="Mori A."/>
            <person name="Nascimento A.L."/>
            <person name="Naveira H.F."/>
            <person name="Nusbaum C."/>
            <person name="O'leary S."/>
            <person name="Orvis J."/>
            <person name="Pertea M."/>
            <person name="Quesneville H."/>
            <person name="Reidenbach K.R."/>
            <person name="Rogers Y.H."/>
            <person name="Roth C.W."/>
            <person name="Schneider J.R."/>
            <person name="Schatz M."/>
            <person name="Shumway M."/>
            <person name="Stanke M."/>
            <person name="Stinson E.O."/>
            <person name="Tubio J.M."/>
            <person name="Vanzee J.P."/>
            <person name="Verjovski-Almeida S."/>
            <person name="Werner D."/>
            <person name="White O."/>
            <person name="Wyder S."/>
            <person name="Zeng Q."/>
            <person name="Zhao Q."/>
            <person name="Zhao Y."/>
            <person name="Hill C.A."/>
            <person name="Raikhel A.S."/>
            <person name="Soares M.B."/>
            <person name="Knudson D.L."/>
            <person name="Lee N.H."/>
            <person name="Galagan J."/>
            <person name="Salzberg S.L."/>
            <person name="Paulsen I.T."/>
            <person name="Dimopoulos G."/>
            <person name="Collins F.H."/>
            <person name="Birren B."/>
            <person name="Fraser-Liggett C.M."/>
            <person name="Severson D.W."/>
        </authorList>
    </citation>
    <scope>NUCLEOTIDE SEQUENCE [LARGE SCALE GENOMIC DNA]</scope>
    <source>
        <strain evidence="20">Liverpool</strain>
    </source>
</reference>
<protein>
    <recommendedName>
        <fullName evidence="6 16">Alpha-amylase</fullName>
        <ecNumber evidence="6 16">3.2.1.1</ecNumber>
    </recommendedName>
</protein>
<dbReference type="HOGENOM" id="CLU_013336_2_1_1"/>
<dbReference type="EC" id="3.2.1.1" evidence="6 16"/>
<dbReference type="InterPro" id="IPR006047">
    <property type="entry name" value="GH13_cat_dom"/>
</dbReference>
<evidence type="ECO:0000256" key="7">
    <source>
        <dbReference type="ARBA" id="ARBA00022723"/>
    </source>
</evidence>
<dbReference type="Pfam" id="PF00128">
    <property type="entry name" value="Alpha-amylase"/>
    <property type="match status" value="1"/>
</dbReference>
<comment type="similarity">
    <text evidence="4 15">Belongs to the glycosyl hydrolase 13 family.</text>
</comment>
<evidence type="ECO:0000256" key="11">
    <source>
        <dbReference type="ARBA" id="ARBA00023157"/>
    </source>
</evidence>
<dbReference type="InterPro" id="IPR031319">
    <property type="entry name" value="A-amylase_C"/>
</dbReference>
<dbReference type="InterPro" id="IPR006048">
    <property type="entry name" value="A-amylase/branching_C"/>
</dbReference>
<comment type="cofactor">
    <cofactor evidence="3">
        <name>chloride</name>
        <dbReference type="ChEBI" id="CHEBI:17996"/>
    </cofactor>
</comment>
<sequence length="507" mass="57153">MRNSLRATLALAILVVIVGVHGQHDPHFWGGHSGIVHLFEWKFSDIALECERFLGPRGFGGIQLSPVNENVIIHLGSNRPWWERYQPVSFKLETRSGNEQDFLDMSRRCNAVGVRLYVDIIINHMAAQPGVGIGGSISNPGDRDFPAVPFTALDFNPSCEITDWGNAWQVRNCELVGLPDLDQSREWVRDRFVEFLDHLIELGVAGFRVDAAKHMYPHDMEVIFNRLRNLNTNFGFAPGSRAFMMQEVIDGGDHEPIRKWEYNHLGTVTEFQYSFYIGRAFTGGDMLVWLQNFGEDWGFLPSRDSLVFVDNHDNQRDHALTHKSPKAYKMATAFAAAYPFGQLRIMSSFFFDDRDQGPPQDGNGNIISPSINADQSCGNGWVCEHRWRQITNMINFRNVCWGTPVQNWWSNGANKIAFARGNCGFVAFNNQHQQDMLEILQTGLPAGVYCDVISGDKVGHSCTGKSITVLADGRASIHIPHDGEDGVLAFHIEVKHELIFDSRTPFL</sequence>
<feature type="non-terminal residue" evidence="20">
    <location>
        <position position="507"/>
    </location>
</feature>
<dbReference type="GO" id="GO:0046872">
    <property type="term" value="F:metal ion binding"/>
    <property type="evidence" value="ECO:0007669"/>
    <property type="project" value="UniProtKB-KW"/>
</dbReference>
<dbReference type="InterPro" id="IPR017853">
    <property type="entry name" value="GH"/>
</dbReference>
<keyword evidence="13 16" id="KW-0119">Carbohydrate metabolism</keyword>
<dbReference type="OMA" id="FRYAYDL"/>
<keyword evidence="9 16" id="KW-0378">Hydrolase</keyword>
<evidence type="ECO:0000256" key="6">
    <source>
        <dbReference type="ARBA" id="ARBA00012595"/>
    </source>
</evidence>
<organism evidence="20 21">
    <name type="scientific">Aedes aegypti</name>
    <name type="common">Yellowfever mosquito</name>
    <name type="synonym">Culex aegypti</name>
    <dbReference type="NCBI Taxonomy" id="7159"/>
    <lineage>
        <taxon>Eukaryota</taxon>
        <taxon>Metazoa</taxon>
        <taxon>Ecdysozoa</taxon>
        <taxon>Arthropoda</taxon>
        <taxon>Hexapoda</taxon>
        <taxon>Insecta</taxon>
        <taxon>Pterygota</taxon>
        <taxon>Neoptera</taxon>
        <taxon>Endopterygota</taxon>
        <taxon>Diptera</taxon>
        <taxon>Nematocera</taxon>
        <taxon>Culicoidea</taxon>
        <taxon>Culicidae</taxon>
        <taxon>Culicinae</taxon>
        <taxon>Aedini</taxon>
        <taxon>Aedes</taxon>
        <taxon>Stegomyia</taxon>
    </lineage>
</organism>
<keyword evidence="7" id="KW-0479">Metal-binding</keyword>
<dbReference type="InterPro" id="IPR013780">
    <property type="entry name" value="Glyco_hydro_b"/>
</dbReference>
<evidence type="ECO:0000256" key="3">
    <source>
        <dbReference type="ARBA" id="ARBA00001923"/>
    </source>
</evidence>
<dbReference type="EMBL" id="CH477458">
    <property type="protein sequence ID" value="EAT40612.1"/>
    <property type="molecule type" value="Genomic_DNA"/>
</dbReference>
<dbReference type="Pfam" id="PF02806">
    <property type="entry name" value="Alpha-amylase_C"/>
    <property type="match status" value="1"/>
</dbReference>
<comment type="subunit">
    <text evidence="5">Monomer.</text>
</comment>
<keyword evidence="11" id="KW-1015">Disulfide bond</keyword>
<dbReference type="eggNOG" id="KOG2212">
    <property type="taxonomic scope" value="Eukaryota"/>
</dbReference>
<evidence type="ECO:0000259" key="19">
    <source>
        <dbReference type="SMART" id="SM00642"/>
    </source>
</evidence>
<evidence type="ECO:0000256" key="14">
    <source>
        <dbReference type="ARBA" id="ARBA00023295"/>
    </source>
</evidence>
<dbReference type="PANTHER" id="PTHR43447">
    <property type="entry name" value="ALPHA-AMYLASE"/>
    <property type="match status" value="1"/>
</dbReference>
<dbReference type="SUPFAM" id="SSF51011">
    <property type="entry name" value="Glycosyl hydrolase domain"/>
    <property type="match status" value="1"/>
</dbReference>
<keyword evidence="12" id="KW-0868">Chloride</keyword>
<evidence type="ECO:0000256" key="9">
    <source>
        <dbReference type="ARBA" id="ARBA00022801"/>
    </source>
</evidence>
<keyword evidence="10" id="KW-0106">Calcium</keyword>
<evidence type="ECO:0000256" key="15">
    <source>
        <dbReference type="RuleBase" id="RU003615"/>
    </source>
</evidence>